<dbReference type="InterPro" id="IPR036388">
    <property type="entry name" value="WH-like_DNA-bd_sf"/>
</dbReference>
<evidence type="ECO:0000256" key="3">
    <source>
        <dbReference type="ARBA" id="ARBA00023125"/>
    </source>
</evidence>
<sequence length="319" mass="33984">MTVRWPDLASLELLLLVAEQGSLGKAAKLHGITQASASRRLDTLERELGVPLLHRSTTGSRLSPQGQVVVDWARATLAAANDLLTGVRALCGRTDARVRVAASMTVAEYLMPGWLVTLRRVLPDVEVGLRVVNSGEVCRMATDGEIDAGFIESPVVPRELTSWPVAEDRLVVVVAPGHAWARRGKPLRGESLDGEPPRGEPLSRADLAATPLVVREPGSGTRYALDRLLTGPDVAPPILELSSNAAVKVAVETGVAPAVLSHLAVAAELRDGRLIEVPVAGLDLRRPLFAVWRARTRLTGPAAELVRLARTAAHGAPRP</sequence>
<dbReference type="Pfam" id="PF03466">
    <property type="entry name" value="LysR_substrate"/>
    <property type="match status" value="2"/>
</dbReference>
<dbReference type="InterPro" id="IPR036390">
    <property type="entry name" value="WH_DNA-bd_sf"/>
</dbReference>
<comment type="caution">
    <text evidence="7">The sequence shown here is derived from an EMBL/GenBank/DDBJ whole genome shotgun (WGS) entry which is preliminary data.</text>
</comment>
<keyword evidence="2" id="KW-0805">Transcription regulation</keyword>
<accession>A0ABQ4GEK4</accession>
<dbReference type="InterPro" id="IPR005119">
    <property type="entry name" value="LysR_subst-bd"/>
</dbReference>
<comment type="similarity">
    <text evidence="1">Belongs to the LysR transcriptional regulatory family.</text>
</comment>
<dbReference type="Gene3D" id="1.10.10.10">
    <property type="entry name" value="Winged helix-like DNA-binding domain superfamily/Winged helix DNA-binding domain"/>
    <property type="match status" value="1"/>
</dbReference>
<proteinExistence type="inferred from homology"/>
<dbReference type="Pfam" id="PF00126">
    <property type="entry name" value="HTH_1"/>
    <property type="match status" value="1"/>
</dbReference>
<evidence type="ECO:0000256" key="5">
    <source>
        <dbReference type="SAM" id="MobiDB-lite"/>
    </source>
</evidence>
<protein>
    <submittedName>
        <fullName evidence="7">Transcriptional regulator</fullName>
    </submittedName>
</protein>
<evidence type="ECO:0000256" key="2">
    <source>
        <dbReference type="ARBA" id="ARBA00023015"/>
    </source>
</evidence>
<dbReference type="PANTHER" id="PTHR30126:SF39">
    <property type="entry name" value="HTH-TYPE TRANSCRIPTIONAL REGULATOR CYSL"/>
    <property type="match status" value="1"/>
</dbReference>
<dbReference type="CDD" id="cd08420">
    <property type="entry name" value="PBP2_CysL_like"/>
    <property type="match status" value="1"/>
</dbReference>
<dbReference type="Gene3D" id="3.40.190.10">
    <property type="entry name" value="Periplasmic binding protein-like II"/>
    <property type="match status" value="2"/>
</dbReference>
<evidence type="ECO:0000259" key="6">
    <source>
        <dbReference type="PROSITE" id="PS50931"/>
    </source>
</evidence>
<dbReference type="SUPFAM" id="SSF53850">
    <property type="entry name" value="Periplasmic binding protein-like II"/>
    <property type="match status" value="1"/>
</dbReference>
<organism evidence="7 8">
    <name type="scientific">Microbispora siamensis</name>
    <dbReference type="NCBI Taxonomy" id="564413"/>
    <lineage>
        <taxon>Bacteria</taxon>
        <taxon>Bacillati</taxon>
        <taxon>Actinomycetota</taxon>
        <taxon>Actinomycetes</taxon>
        <taxon>Streptosporangiales</taxon>
        <taxon>Streptosporangiaceae</taxon>
        <taxon>Microbispora</taxon>
    </lineage>
</organism>
<keyword evidence="4" id="KW-0804">Transcription</keyword>
<dbReference type="SUPFAM" id="SSF46785">
    <property type="entry name" value="Winged helix' DNA-binding domain"/>
    <property type="match status" value="1"/>
</dbReference>
<dbReference type="PANTHER" id="PTHR30126">
    <property type="entry name" value="HTH-TYPE TRANSCRIPTIONAL REGULATOR"/>
    <property type="match status" value="1"/>
</dbReference>
<dbReference type="EMBL" id="BOOF01000003">
    <property type="protein sequence ID" value="GIH59862.1"/>
    <property type="molecule type" value="Genomic_DNA"/>
</dbReference>
<keyword evidence="8" id="KW-1185">Reference proteome</keyword>
<dbReference type="PROSITE" id="PS50931">
    <property type="entry name" value="HTH_LYSR"/>
    <property type="match status" value="1"/>
</dbReference>
<evidence type="ECO:0000256" key="4">
    <source>
        <dbReference type="ARBA" id="ARBA00023163"/>
    </source>
</evidence>
<dbReference type="InterPro" id="IPR000847">
    <property type="entry name" value="LysR_HTH_N"/>
</dbReference>
<feature type="domain" description="HTH lysR-type" evidence="6">
    <location>
        <begin position="6"/>
        <end position="63"/>
    </location>
</feature>
<dbReference type="RefSeq" id="WP_204047018.1">
    <property type="nucleotide sequence ID" value="NZ_BOOF01000003.1"/>
</dbReference>
<reference evidence="7 8" key="1">
    <citation type="submission" date="2021-01" db="EMBL/GenBank/DDBJ databases">
        <title>Whole genome shotgun sequence of Microbispora siamensis NBRC 104113.</title>
        <authorList>
            <person name="Komaki H."/>
            <person name="Tamura T."/>
        </authorList>
    </citation>
    <scope>NUCLEOTIDE SEQUENCE [LARGE SCALE GENOMIC DNA]</scope>
    <source>
        <strain evidence="7 8">NBRC 104113</strain>
    </source>
</reference>
<feature type="region of interest" description="Disordered" evidence="5">
    <location>
        <begin position="185"/>
        <end position="204"/>
    </location>
</feature>
<evidence type="ECO:0000256" key="1">
    <source>
        <dbReference type="ARBA" id="ARBA00009437"/>
    </source>
</evidence>
<feature type="compositionally biased region" description="Basic and acidic residues" evidence="5">
    <location>
        <begin position="187"/>
        <end position="203"/>
    </location>
</feature>
<keyword evidence="3" id="KW-0238">DNA-binding</keyword>
<name>A0ABQ4GEK4_9ACTN</name>
<gene>
    <name evidence="7" type="ORF">Msi02_06790</name>
</gene>
<evidence type="ECO:0000313" key="7">
    <source>
        <dbReference type="EMBL" id="GIH59862.1"/>
    </source>
</evidence>
<evidence type="ECO:0000313" key="8">
    <source>
        <dbReference type="Proteomes" id="UP000660454"/>
    </source>
</evidence>
<dbReference type="Proteomes" id="UP000660454">
    <property type="component" value="Unassembled WGS sequence"/>
</dbReference>